<dbReference type="EMBL" id="LS483447">
    <property type="protein sequence ID" value="SQH73728.1"/>
    <property type="molecule type" value="Genomic_DNA"/>
</dbReference>
<evidence type="ECO:0000313" key="10">
    <source>
        <dbReference type="Proteomes" id="UP000249300"/>
    </source>
</evidence>
<comment type="catalytic activity">
    <reaction evidence="1 3 4">
        <text>[protein]-peptidylproline (omega=180) = [protein]-peptidylproline (omega=0)</text>
        <dbReference type="Rhea" id="RHEA:16237"/>
        <dbReference type="Rhea" id="RHEA-COMP:10747"/>
        <dbReference type="Rhea" id="RHEA-COMP:10748"/>
        <dbReference type="ChEBI" id="CHEBI:83833"/>
        <dbReference type="ChEBI" id="CHEBI:83834"/>
        <dbReference type="EC" id="5.2.1.8"/>
    </reaction>
</comment>
<evidence type="ECO:0000256" key="1">
    <source>
        <dbReference type="ARBA" id="ARBA00000971"/>
    </source>
</evidence>
<evidence type="ECO:0000256" key="2">
    <source>
        <dbReference type="ARBA" id="ARBA00023110"/>
    </source>
</evidence>
<name>A0A2X4PQD7_9PORP</name>
<dbReference type="Proteomes" id="UP000030136">
    <property type="component" value="Unassembled WGS sequence"/>
</dbReference>
<dbReference type="InterPro" id="IPR001179">
    <property type="entry name" value="PPIase_FKBP_dom"/>
</dbReference>
<dbReference type="GO" id="GO:0003755">
    <property type="term" value="F:peptidyl-prolyl cis-trans isomerase activity"/>
    <property type="evidence" value="ECO:0007669"/>
    <property type="project" value="UniProtKB-UniRule"/>
</dbReference>
<dbReference type="EMBL" id="JQJC01000028">
    <property type="protein sequence ID" value="KGN93198.1"/>
    <property type="molecule type" value="Genomic_DNA"/>
</dbReference>
<keyword evidence="2 3" id="KW-0697">Rotamase</keyword>
<feature type="signal peptide" evidence="5">
    <location>
        <begin position="1"/>
        <end position="24"/>
    </location>
</feature>
<comment type="similarity">
    <text evidence="4">Belongs to the FKBP-type PPIase family.</text>
</comment>
<feature type="chain" id="PRO_5015948956" description="Peptidyl-prolyl cis-trans isomerase" evidence="5">
    <location>
        <begin position="25"/>
        <end position="181"/>
    </location>
</feature>
<dbReference type="EC" id="5.2.1.8" evidence="4"/>
<dbReference type="Proteomes" id="UP000249300">
    <property type="component" value="Chromosome 1"/>
</dbReference>
<evidence type="ECO:0000256" key="4">
    <source>
        <dbReference type="RuleBase" id="RU003915"/>
    </source>
</evidence>
<accession>A0A2X4PQD7</accession>
<sequence length="181" mass="20811">MTHKQNRITSFIYSLLLLSVVAWSGVSCDKTEDRVTRWRIDNEAAFREYASKKEYTKAQVDGSTAFVYMKWLHKGDGKTNPIATSRVYVHYQAYELVSGRLLDGNYAKEKPDLLYLHRGDKASVEGFAIGLQNMLEGDEAEIITPWYLAYKEMGDRARGIEPYTGLRFVVKLDRIVPEEEE</sequence>
<organism evidence="8 10">
    <name type="scientific">Porphyromonas crevioricanis</name>
    <dbReference type="NCBI Taxonomy" id="393921"/>
    <lineage>
        <taxon>Bacteria</taxon>
        <taxon>Pseudomonadati</taxon>
        <taxon>Bacteroidota</taxon>
        <taxon>Bacteroidia</taxon>
        <taxon>Bacteroidales</taxon>
        <taxon>Porphyromonadaceae</taxon>
        <taxon>Porphyromonas</taxon>
    </lineage>
</organism>
<evidence type="ECO:0000313" key="9">
    <source>
        <dbReference type="Proteomes" id="UP000030136"/>
    </source>
</evidence>
<evidence type="ECO:0000256" key="3">
    <source>
        <dbReference type="PROSITE-ProRule" id="PRU00277"/>
    </source>
</evidence>
<dbReference type="KEGG" id="pcre:NCTC12858_01594"/>
<dbReference type="RefSeq" id="WP_023937005.1">
    <property type="nucleotide sequence ID" value="NZ_FUXH01000013.1"/>
</dbReference>
<dbReference type="PROSITE" id="PS51257">
    <property type="entry name" value="PROKAR_LIPOPROTEIN"/>
    <property type="match status" value="1"/>
</dbReference>
<dbReference type="Pfam" id="PF00254">
    <property type="entry name" value="FKBP_C"/>
    <property type="match status" value="1"/>
</dbReference>
<keyword evidence="3 4" id="KW-0413">Isomerase</keyword>
<dbReference type="InterPro" id="IPR046357">
    <property type="entry name" value="PPIase_dom_sf"/>
</dbReference>
<keyword evidence="5" id="KW-0732">Signal</keyword>
<reference evidence="8 10" key="2">
    <citation type="submission" date="2018-06" db="EMBL/GenBank/DDBJ databases">
        <authorList>
            <consortium name="Pathogen Informatics"/>
            <person name="Doyle S."/>
        </authorList>
    </citation>
    <scope>NUCLEOTIDE SEQUENCE [LARGE SCALE GENOMIC DNA]</scope>
    <source>
        <strain evidence="8 10">NCTC12858</strain>
    </source>
</reference>
<dbReference type="AlphaFoldDB" id="A0A2X4PQD7"/>
<keyword evidence="10" id="KW-1185">Reference proteome</keyword>
<feature type="domain" description="PPIase FKBP-type" evidence="6">
    <location>
        <begin position="84"/>
        <end position="176"/>
    </location>
</feature>
<evidence type="ECO:0000256" key="5">
    <source>
        <dbReference type="SAM" id="SignalP"/>
    </source>
</evidence>
<protein>
    <recommendedName>
        <fullName evidence="4">Peptidyl-prolyl cis-trans isomerase</fullName>
        <ecNumber evidence="4">5.2.1.8</ecNumber>
    </recommendedName>
</protein>
<dbReference type="SUPFAM" id="SSF54534">
    <property type="entry name" value="FKBP-like"/>
    <property type="match status" value="1"/>
</dbReference>
<proteinExistence type="inferred from homology"/>
<evidence type="ECO:0000313" key="7">
    <source>
        <dbReference type="EMBL" id="KGN93198.1"/>
    </source>
</evidence>
<dbReference type="Gene3D" id="3.10.50.40">
    <property type="match status" value="1"/>
</dbReference>
<gene>
    <name evidence="7" type="ORF">HQ38_09360</name>
    <name evidence="8" type="ORF">NCTC12858_01594</name>
</gene>
<dbReference type="PROSITE" id="PS50059">
    <property type="entry name" value="FKBP_PPIASE"/>
    <property type="match status" value="1"/>
</dbReference>
<evidence type="ECO:0000259" key="6">
    <source>
        <dbReference type="PROSITE" id="PS50059"/>
    </source>
</evidence>
<reference evidence="7 9" key="1">
    <citation type="submission" date="2014-08" db="EMBL/GenBank/DDBJ databases">
        <title>Porphyromonas crevioricanis strain:COT-253_OH1447 Genome sequencing.</title>
        <authorList>
            <person name="Wallis C."/>
            <person name="Deusch O."/>
            <person name="O'Flynn C."/>
            <person name="Davis I."/>
            <person name="Jospin G."/>
            <person name="Darling A.E."/>
            <person name="Coil D.A."/>
            <person name="Alexiev A."/>
            <person name="Horsfall A."/>
            <person name="Kirkwood N."/>
            <person name="Harris S."/>
            <person name="Eisen J.A."/>
        </authorList>
    </citation>
    <scope>NUCLEOTIDE SEQUENCE [LARGE SCALE GENOMIC DNA]</scope>
    <source>
        <strain evidence="9">COT-253 OH1447</strain>
        <strain evidence="7">COT-253_OH1447</strain>
    </source>
</reference>
<evidence type="ECO:0000313" key="8">
    <source>
        <dbReference type="EMBL" id="SQH73728.1"/>
    </source>
</evidence>